<dbReference type="PROSITE" id="PS50893">
    <property type="entry name" value="ABC_TRANSPORTER_2"/>
    <property type="match status" value="1"/>
</dbReference>
<name>A0ABP8V8A3_9GAMM</name>
<proteinExistence type="inferred from homology"/>
<dbReference type="SUPFAM" id="SSF52540">
    <property type="entry name" value="P-loop containing nucleoside triphosphate hydrolases"/>
    <property type="match status" value="1"/>
</dbReference>
<dbReference type="InterPro" id="IPR003439">
    <property type="entry name" value="ABC_transporter-like_ATP-bd"/>
</dbReference>
<evidence type="ECO:0000259" key="6">
    <source>
        <dbReference type="PROSITE" id="PS50893"/>
    </source>
</evidence>
<feature type="domain" description="ABC transporter" evidence="6">
    <location>
        <begin position="7"/>
        <end position="255"/>
    </location>
</feature>
<organism evidence="7 8">
    <name type="scientific">Kistimonas scapharcae</name>
    <dbReference type="NCBI Taxonomy" id="1036133"/>
    <lineage>
        <taxon>Bacteria</taxon>
        <taxon>Pseudomonadati</taxon>
        <taxon>Pseudomonadota</taxon>
        <taxon>Gammaproteobacteria</taxon>
        <taxon>Oceanospirillales</taxon>
        <taxon>Endozoicomonadaceae</taxon>
        <taxon>Kistimonas</taxon>
    </lineage>
</organism>
<sequence>MAQHTLLKASDLTMQFGGLRAVDRVSLSVNQGEIVSIIGPNGAGKTTVFNCLTGFYKPTAGTIHFNGEAIHQLPGFKISRKGIVRTFQHVRLFRNMTAIENLMVAQHRHLNTSLLAGLFKTPDYRRAEQEAMDKAAWWLERVNLLDLANRDAGNLAYGQQRRLEIARCMVTNPSLLMLDEPAAGLNPRETEELDHLIMELRDQHNVSVMLIEHDMKLVMGISDRIYVINQGAPLASGTPDEVRNHPDVIKAYLGEA</sequence>
<dbReference type="InterPro" id="IPR003593">
    <property type="entry name" value="AAA+_ATPase"/>
</dbReference>
<evidence type="ECO:0000256" key="2">
    <source>
        <dbReference type="ARBA" id="ARBA00022448"/>
    </source>
</evidence>
<dbReference type="PANTHER" id="PTHR45772:SF11">
    <property type="entry name" value="HIGH-AFFINITY BRANCHED-CHAIN AMINO ACID TRANSPORT ATP-BINDING PROTEIN LIVG"/>
    <property type="match status" value="1"/>
</dbReference>
<comment type="caution">
    <text evidence="7">The sequence shown here is derived from an EMBL/GenBank/DDBJ whole genome shotgun (WGS) entry which is preliminary data.</text>
</comment>
<dbReference type="InterPro" id="IPR051120">
    <property type="entry name" value="ABC_AA/LPS_Transport"/>
</dbReference>
<dbReference type="EMBL" id="BAABFL010000446">
    <property type="protein sequence ID" value="GAA4651275.1"/>
    <property type="molecule type" value="Genomic_DNA"/>
</dbReference>
<dbReference type="PANTHER" id="PTHR45772">
    <property type="entry name" value="CONSERVED COMPONENT OF ABC TRANSPORTER FOR NATURAL AMINO ACIDS-RELATED"/>
    <property type="match status" value="1"/>
</dbReference>
<dbReference type="Gene3D" id="3.40.50.300">
    <property type="entry name" value="P-loop containing nucleotide triphosphate hydrolases"/>
    <property type="match status" value="1"/>
</dbReference>
<keyword evidence="3" id="KW-0547">Nucleotide-binding</keyword>
<dbReference type="CDD" id="cd03219">
    <property type="entry name" value="ABC_Mj1267_LivG_branched"/>
    <property type="match status" value="1"/>
</dbReference>
<dbReference type="RefSeq" id="WP_345197629.1">
    <property type="nucleotide sequence ID" value="NZ_BAABFL010000446.1"/>
</dbReference>
<comment type="similarity">
    <text evidence="1">Belongs to the ABC transporter superfamily.</text>
</comment>
<dbReference type="Pfam" id="PF12399">
    <property type="entry name" value="BCA_ABC_TP_C"/>
    <property type="match status" value="1"/>
</dbReference>
<keyword evidence="5" id="KW-0029">Amino-acid transport</keyword>
<evidence type="ECO:0000313" key="7">
    <source>
        <dbReference type="EMBL" id="GAA4651275.1"/>
    </source>
</evidence>
<dbReference type="PROSITE" id="PS00211">
    <property type="entry name" value="ABC_TRANSPORTER_1"/>
    <property type="match status" value="1"/>
</dbReference>
<evidence type="ECO:0000256" key="3">
    <source>
        <dbReference type="ARBA" id="ARBA00022741"/>
    </source>
</evidence>
<evidence type="ECO:0000256" key="4">
    <source>
        <dbReference type="ARBA" id="ARBA00022840"/>
    </source>
</evidence>
<dbReference type="InterPro" id="IPR032823">
    <property type="entry name" value="BCA_ABC_TP_C"/>
</dbReference>
<dbReference type="NCBIfam" id="NF008449">
    <property type="entry name" value="PRK11300.1"/>
    <property type="match status" value="1"/>
</dbReference>
<dbReference type="Proteomes" id="UP001500604">
    <property type="component" value="Unassembled WGS sequence"/>
</dbReference>
<evidence type="ECO:0000256" key="5">
    <source>
        <dbReference type="ARBA" id="ARBA00022970"/>
    </source>
</evidence>
<dbReference type="InterPro" id="IPR017871">
    <property type="entry name" value="ABC_transporter-like_CS"/>
</dbReference>
<protein>
    <submittedName>
        <fullName evidence="7">High-affinity branched-chain amino acid ABC transporter ATP-binding protein LivG</fullName>
    </submittedName>
</protein>
<evidence type="ECO:0000313" key="8">
    <source>
        <dbReference type="Proteomes" id="UP001500604"/>
    </source>
</evidence>
<keyword evidence="4 7" id="KW-0067">ATP-binding</keyword>
<dbReference type="GO" id="GO:0005524">
    <property type="term" value="F:ATP binding"/>
    <property type="evidence" value="ECO:0007669"/>
    <property type="project" value="UniProtKB-KW"/>
</dbReference>
<dbReference type="Pfam" id="PF00005">
    <property type="entry name" value="ABC_tran"/>
    <property type="match status" value="1"/>
</dbReference>
<evidence type="ECO:0000256" key="1">
    <source>
        <dbReference type="ARBA" id="ARBA00005417"/>
    </source>
</evidence>
<dbReference type="SMART" id="SM00382">
    <property type="entry name" value="AAA"/>
    <property type="match status" value="1"/>
</dbReference>
<keyword evidence="8" id="KW-1185">Reference proteome</keyword>
<keyword evidence="2" id="KW-0813">Transport</keyword>
<reference evidence="8" key="1">
    <citation type="journal article" date="2019" name="Int. J. Syst. Evol. Microbiol.">
        <title>The Global Catalogue of Microorganisms (GCM) 10K type strain sequencing project: providing services to taxonomists for standard genome sequencing and annotation.</title>
        <authorList>
            <consortium name="The Broad Institute Genomics Platform"/>
            <consortium name="The Broad Institute Genome Sequencing Center for Infectious Disease"/>
            <person name="Wu L."/>
            <person name="Ma J."/>
        </authorList>
    </citation>
    <scope>NUCLEOTIDE SEQUENCE [LARGE SCALE GENOMIC DNA]</scope>
    <source>
        <strain evidence="8">JCM 17805</strain>
    </source>
</reference>
<accession>A0ABP8V8A3</accession>
<gene>
    <name evidence="7" type="primary">livG</name>
    <name evidence="7" type="ORF">GCM10023116_35590</name>
</gene>
<dbReference type="InterPro" id="IPR027417">
    <property type="entry name" value="P-loop_NTPase"/>
</dbReference>